<feature type="region of interest" description="Disordered" evidence="1">
    <location>
        <begin position="42"/>
        <end position="232"/>
    </location>
</feature>
<gene>
    <name evidence="4" type="primary">LOC117577853</name>
</gene>
<feature type="compositionally biased region" description="Basic residues" evidence="1">
    <location>
        <begin position="126"/>
        <end position="138"/>
    </location>
</feature>
<organism evidence="3 4">
    <name type="scientific">Drosophila albomicans</name>
    <name type="common">Fruit fly</name>
    <dbReference type="NCBI Taxonomy" id="7291"/>
    <lineage>
        <taxon>Eukaryota</taxon>
        <taxon>Metazoa</taxon>
        <taxon>Ecdysozoa</taxon>
        <taxon>Arthropoda</taxon>
        <taxon>Hexapoda</taxon>
        <taxon>Insecta</taxon>
        <taxon>Pterygota</taxon>
        <taxon>Neoptera</taxon>
        <taxon>Endopterygota</taxon>
        <taxon>Diptera</taxon>
        <taxon>Brachycera</taxon>
        <taxon>Muscomorpha</taxon>
        <taxon>Ephydroidea</taxon>
        <taxon>Drosophilidae</taxon>
        <taxon>Drosophila</taxon>
    </lineage>
</organism>
<keyword evidence="2" id="KW-0732">Signal</keyword>
<accession>A0A6P8XZ54</accession>
<feature type="chain" id="PRO_5028043996" evidence="2">
    <location>
        <begin position="23"/>
        <end position="232"/>
    </location>
</feature>
<feature type="compositionally biased region" description="Acidic residues" evidence="1">
    <location>
        <begin position="199"/>
        <end position="208"/>
    </location>
</feature>
<keyword evidence="3" id="KW-1185">Reference proteome</keyword>
<reference evidence="4" key="1">
    <citation type="submission" date="2025-08" db="UniProtKB">
        <authorList>
            <consortium name="RefSeq"/>
        </authorList>
    </citation>
    <scope>IDENTIFICATION</scope>
    <source>
        <strain evidence="4">15112-1751.03</strain>
        <tissue evidence="4">Whole Adult</tissue>
    </source>
</reference>
<feature type="compositionally biased region" description="Low complexity" evidence="1">
    <location>
        <begin position="159"/>
        <end position="175"/>
    </location>
</feature>
<sequence length="232" mass="24509">MKYFNICLLFIVCALCYGLVATQEENAPANASPAKRIAALRRPVGKAVGKPTTTTTAAPAHDDAGEEDDYNDEAGGAGENGQYGDEGEDGAAASAASTTTTTTEAPKKVGPVIRPFRSNDDFLNSLKRRQQNAKKHRAEKAPVSKPAKKTADEDDEESAPAAAPAAAAPAAAPAAGKGYKGNSALNRRKLTKPLRSEPEADAAAEESEQQQKEEEPKPKRPLSSRLALRKRN</sequence>
<evidence type="ECO:0000313" key="3">
    <source>
        <dbReference type="Proteomes" id="UP000515160"/>
    </source>
</evidence>
<dbReference type="RefSeq" id="XP_034118689.1">
    <property type="nucleotide sequence ID" value="XM_034262798.2"/>
</dbReference>
<feature type="signal peptide" evidence="2">
    <location>
        <begin position="1"/>
        <end position="22"/>
    </location>
</feature>
<dbReference type="Proteomes" id="UP000515160">
    <property type="component" value="Chromosome X"/>
</dbReference>
<evidence type="ECO:0000256" key="2">
    <source>
        <dbReference type="SAM" id="SignalP"/>
    </source>
</evidence>
<evidence type="ECO:0000256" key="1">
    <source>
        <dbReference type="SAM" id="MobiDB-lite"/>
    </source>
</evidence>
<dbReference type="GeneID" id="117577853"/>
<evidence type="ECO:0000313" key="4">
    <source>
        <dbReference type="RefSeq" id="XP_034118689.1"/>
    </source>
</evidence>
<dbReference type="AlphaFoldDB" id="A0A6P8XZ54"/>
<protein>
    <submittedName>
        <fullName evidence="4">Brain acid soluble protein 1</fullName>
    </submittedName>
</protein>
<feature type="compositionally biased region" description="Low complexity" evidence="1">
    <location>
        <begin position="45"/>
        <end position="59"/>
    </location>
</feature>
<name>A0A6P8XZ54_DROAB</name>
<feature type="compositionally biased region" description="Low complexity" evidence="1">
    <location>
        <begin position="90"/>
        <end position="104"/>
    </location>
</feature>
<proteinExistence type="predicted"/>
<feature type="compositionally biased region" description="Basic and acidic residues" evidence="1">
    <location>
        <begin position="209"/>
        <end position="218"/>
    </location>
</feature>
<feature type="compositionally biased region" description="Basic residues" evidence="1">
    <location>
        <begin position="219"/>
        <end position="232"/>
    </location>
</feature>
<dbReference type="OrthoDB" id="8197504at2759"/>